<keyword evidence="6 10" id="KW-0418">Kinase</keyword>
<evidence type="ECO:0000256" key="5">
    <source>
        <dbReference type="ARBA" id="ARBA00022723"/>
    </source>
</evidence>
<feature type="binding site" evidence="10">
    <location>
        <begin position="266"/>
        <end position="267"/>
    </location>
    <ligand>
        <name>substrate</name>
        <note>ligand shared between dimeric partners</note>
    </ligand>
</feature>
<keyword evidence="7 10" id="KW-0460">Magnesium</keyword>
<comment type="similarity">
    <text evidence="10">Belongs to the phosphofructokinase type A (PFKA) family. PPi-dependent PFK group II subfamily. Clade 'Long' sub-subfamily.</text>
</comment>
<dbReference type="Gene3D" id="1.10.10.480">
    <property type="entry name" value="Phosphofructokinase, domain 3"/>
    <property type="match status" value="1"/>
</dbReference>
<dbReference type="RefSeq" id="XP_022926964.1">
    <property type="nucleotide sequence ID" value="XM_023071196.1"/>
</dbReference>
<reference evidence="14" key="1">
    <citation type="submission" date="2025-08" db="UniProtKB">
        <authorList>
            <consortium name="RefSeq"/>
        </authorList>
    </citation>
    <scope>IDENTIFICATION</scope>
    <source>
        <tissue evidence="14">Young leaves</tissue>
    </source>
</reference>
<feature type="domain" description="Phosphofructokinase" evidence="12">
    <location>
        <begin position="97"/>
        <end position="460"/>
    </location>
</feature>
<feature type="binding site" evidence="10">
    <location>
        <begin position="274"/>
        <end position="276"/>
    </location>
    <ligand>
        <name>substrate</name>
    </ligand>
</feature>
<feature type="active site" description="Proton acceptor" evidence="10">
    <location>
        <position position="229"/>
    </location>
</feature>
<evidence type="ECO:0000313" key="13">
    <source>
        <dbReference type="Proteomes" id="UP000504609"/>
    </source>
</evidence>
<dbReference type="InterPro" id="IPR022953">
    <property type="entry name" value="ATP_PFK"/>
</dbReference>
<comment type="subcellular location">
    <subcellularLocation>
        <location evidence="10">Cytoplasm</location>
    </subcellularLocation>
</comment>
<evidence type="ECO:0000256" key="3">
    <source>
        <dbReference type="ARBA" id="ARBA00022533"/>
    </source>
</evidence>
<feature type="site" description="Important for catalytic activity; stabilizes the transition state when the phosphoryl donor is PPi" evidence="10">
    <location>
        <position position="226"/>
    </location>
</feature>
<sequence>MPSSIVSNGEAAVKSSPAAVSGRVSSVYAEVQSSRIDQNLPLPSVFRSSFTIVDGPPSSAAGNPDEIAKLFPNLFGQPSAKLVPSKSNKAQSDKKLKIGVVLSGGQAPGGHNVISGIFDYLQDHVKGSVLYGFKGGPAGIMKCNYVELTAEYIYPYRNQGGFDMICSGRDKFETTEQFKQAEETAKKLDLDGIVVIGGDDSNTNACLLAENFRSKNLKTRVIGCPKTIDGDLKCKEVPISFGFDTACRIYAEMIGNVMIDARSTGKYYHFVRLMGRAASHITLECALQTHPNITIIGEEVSAQKQTLKSVTDYIVDVVCKRAELGFNYGVILIPEGLIDFIPEVQQLIAELNEILAHEIVDDEGLWKKKLTSQSLELFELLPRAIQEQLMLERDPHGNVQVAKIETEKMLIQMVETELEKRKRESAYNRQFKGQSHFFGYEGRCGLPTNFDSTYCYALGYGAGALLQSGKTGLISSVGNLAAPVEEWTVGGTSLTSLMDVERRHGKFKPVIKKAMVELDGTPFKKFASLRDEWAFNNRYISPGPIQFVGPASNAINHTLLLELGAGA</sequence>
<feature type="binding site" evidence="10">
    <location>
        <position position="335"/>
    </location>
    <ligand>
        <name>substrate</name>
    </ligand>
</feature>
<dbReference type="NCBIfam" id="NF005482">
    <property type="entry name" value="PRK07085.1"/>
    <property type="match status" value="1"/>
</dbReference>
<proteinExistence type="inferred from homology"/>
<dbReference type="GO" id="GO:0046872">
    <property type="term" value="F:metal ion binding"/>
    <property type="evidence" value="ECO:0007669"/>
    <property type="project" value="UniProtKB-KW"/>
</dbReference>
<evidence type="ECO:0000256" key="7">
    <source>
        <dbReference type="ARBA" id="ARBA00022842"/>
    </source>
</evidence>
<dbReference type="HAMAP" id="MF_01980">
    <property type="entry name" value="Phosphofructokinase_II_Long"/>
    <property type="match status" value="1"/>
</dbReference>
<name>A0A6J1EGM8_CUCMO</name>
<dbReference type="InterPro" id="IPR035966">
    <property type="entry name" value="PKF_sf"/>
</dbReference>
<dbReference type="PANTHER" id="PTHR43650:SF29">
    <property type="entry name" value="PYROPHOSPHATE--FRUCTOSE 6-PHOSPHATE 1-PHOSPHOTRANSFERASE SUBUNIT BETA 1"/>
    <property type="match status" value="1"/>
</dbReference>
<comment type="activity regulation">
    <text evidence="10">Allosterically activated by fructose 2,6-bisphosphate.</text>
</comment>
<comment type="cofactor">
    <cofactor evidence="1 10">
        <name>Mg(2+)</name>
        <dbReference type="ChEBI" id="CHEBI:18420"/>
    </cofactor>
</comment>
<feature type="binding site" evidence="10">
    <location>
        <position position="199"/>
    </location>
    <ligand>
        <name>Mg(2+)</name>
        <dbReference type="ChEBI" id="CHEBI:18420"/>
        <note>catalytic</note>
    </ligand>
</feature>
<feature type="region of interest" description="Disordered" evidence="11">
    <location>
        <begin position="1"/>
        <end position="21"/>
    </location>
</feature>
<evidence type="ECO:0000256" key="6">
    <source>
        <dbReference type="ARBA" id="ARBA00022777"/>
    </source>
</evidence>
<feature type="binding site" evidence="10">
    <location>
        <position position="105"/>
    </location>
    <ligand>
        <name>diphosphate</name>
        <dbReference type="ChEBI" id="CHEBI:33019"/>
    </ligand>
</feature>
<dbReference type="GO" id="GO:0047334">
    <property type="term" value="F:diphosphate-fructose-6-phosphate 1-phosphotransferase activity"/>
    <property type="evidence" value="ECO:0007669"/>
    <property type="project" value="UniProtKB-EC"/>
</dbReference>
<dbReference type="PIRSF" id="PIRSF005677">
    <property type="entry name" value="PPi_PFK_PfpB"/>
    <property type="match status" value="1"/>
</dbReference>
<dbReference type="InterPro" id="IPR011183">
    <property type="entry name" value="PfpB_PPi_PFK"/>
</dbReference>
<dbReference type="GO" id="GO:0005829">
    <property type="term" value="C:cytosol"/>
    <property type="evidence" value="ECO:0007669"/>
    <property type="project" value="TreeGrafter"/>
</dbReference>
<evidence type="ECO:0000313" key="14">
    <source>
        <dbReference type="RefSeq" id="XP_022926964.1"/>
    </source>
</evidence>
<gene>
    <name evidence="14" type="primary">LOC111433922</name>
    <name evidence="10" type="synonym">PFP-BETA</name>
</gene>
<dbReference type="SMR" id="A0A6J1EGM8"/>
<dbReference type="GO" id="GO:0015979">
    <property type="term" value="P:photosynthesis"/>
    <property type="evidence" value="ECO:0007669"/>
    <property type="project" value="TreeGrafter"/>
</dbReference>
<dbReference type="GO" id="GO:0003872">
    <property type="term" value="F:6-phosphofructokinase activity"/>
    <property type="evidence" value="ECO:0007669"/>
    <property type="project" value="UniProtKB-UniRule"/>
</dbReference>
<comment type="caution">
    <text evidence="10">Lacks conserved residue(s) required for the propagation of feature annotation.</text>
</comment>
<dbReference type="Proteomes" id="UP000504609">
    <property type="component" value="Unplaced"/>
</dbReference>
<dbReference type="InterPro" id="IPR000023">
    <property type="entry name" value="Phosphofructokinase_dom"/>
</dbReference>
<comment type="subunit">
    <text evidence="10">Tetramer of two alpha (regulatory) and two beta (catalytic) chains.</text>
</comment>
<accession>A0A6J1EGM8</accession>
<comment type="function">
    <text evidence="10">Catalytic subunit of pyrophosphate--fructose 6-phosphate 1-phosphotransferase. Catalyzes the phosphorylation of D-fructose 6-phosphate, the first committing step of glycolysis. Uses inorganic phosphate (PPi) as phosphoryl donor instead of ATP like common ATP-dependent phosphofructokinases (ATP-PFKs), which renders the reaction reversible, and can thus function both in glycolysis and gluconeogenesis.</text>
</comment>
<evidence type="ECO:0000256" key="9">
    <source>
        <dbReference type="ARBA" id="ARBA00048072"/>
    </source>
</evidence>
<keyword evidence="5 10" id="KW-0479">Metal-binding</keyword>
<evidence type="ECO:0000256" key="11">
    <source>
        <dbReference type="SAM" id="MobiDB-lite"/>
    </source>
</evidence>
<keyword evidence="2 10" id="KW-0963">Cytoplasm</keyword>
<keyword evidence="8 10" id="KW-0324">Glycolysis</keyword>
<keyword evidence="3 10" id="KW-0021">Allosteric enzyme</keyword>
<keyword evidence="4 10" id="KW-0808">Transferase</keyword>
<dbReference type="PRINTS" id="PR00476">
    <property type="entry name" value="PHFRCTKINASE"/>
</dbReference>
<dbReference type="GO" id="GO:0005524">
    <property type="term" value="F:ATP binding"/>
    <property type="evidence" value="ECO:0007669"/>
    <property type="project" value="InterPro"/>
</dbReference>
<evidence type="ECO:0000256" key="2">
    <source>
        <dbReference type="ARBA" id="ARBA00022490"/>
    </source>
</evidence>
<dbReference type="PANTHER" id="PTHR43650">
    <property type="entry name" value="PYROPHOSPHATE--FRUCTOSE 6-PHOSPHATE 1-PHOSPHOTRANSFERASE"/>
    <property type="match status" value="1"/>
</dbReference>
<evidence type="ECO:0000256" key="1">
    <source>
        <dbReference type="ARBA" id="ARBA00001946"/>
    </source>
</evidence>
<organism evidence="13 14">
    <name type="scientific">Cucurbita moschata</name>
    <name type="common">Winter crookneck squash</name>
    <name type="synonym">Cucurbita pepo var. moschata</name>
    <dbReference type="NCBI Taxonomy" id="3662"/>
    <lineage>
        <taxon>Eukaryota</taxon>
        <taxon>Viridiplantae</taxon>
        <taxon>Streptophyta</taxon>
        <taxon>Embryophyta</taxon>
        <taxon>Tracheophyta</taxon>
        <taxon>Spermatophyta</taxon>
        <taxon>Magnoliopsida</taxon>
        <taxon>eudicotyledons</taxon>
        <taxon>Gunneridae</taxon>
        <taxon>Pentapetalae</taxon>
        <taxon>rosids</taxon>
        <taxon>fabids</taxon>
        <taxon>Cucurbitales</taxon>
        <taxon>Cucurbitaceae</taxon>
        <taxon>Cucurbiteae</taxon>
        <taxon>Cucurbita</taxon>
    </lineage>
</organism>
<dbReference type="UniPathway" id="UPA00109">
    <property type="reaction ID" value="UER00182"/>
</dbReference>
<evidence type="ECO:0000256" key="10">
    <source>
        <dbReference type="HAMAP-Rule" id="MF_03185"/>
    </source>
</evidence>
<comment type="pathway">
    <text evidence="10">Carbohydrate degradation; glycolysis; D-glyceraldehyde 3-phosphate and glycerone phosphate from D-glucose: step 3/4.</text>
</comment>
<dbReference type="GeneID" id="111433922"/>
<feature type="site" description="Important for catalytic activity and substrate specificity; stabilizes the transition state when the phosphoryl donor is PPi; prevents ATP from binding by mimicking the alpha-phosphate group of ATP" evidence="10">
    <location>
        <position position="200"/>
    </location>
</feature>
<dbReference type="GO" id="GO:0009749">
    <property type="term" value="P:response to glucose"/>
    <property type="evidence" value="ECO:0007669"/>
    <property type="project" value="TreeGrafter"/>
</dbReference>
<dbReference type="KEGG" id="cmos:111433922"/>
<dbReference type="AlphaFoldDB" id="A0A6J1EGM8"/>
<feature type="binding site" evidence="10">
    <location>
        <begin position="440"/>
        <end position="443"/>
    </location>
    <ligand>
        <name>substrate</name>
    </ligand>
</feature>
<feature type="binding site" evidence="10">
    <location>
        <begin position="227"/>
        <end position="229"/>
    </location>
    <ligand>
        <name>substrate</name>
    </ligand>
</feature>
<dbReference type="Pfam" id="PF00365">
    <property type="entry name" value="PFK"/>
    <property type="match status" value="1"/>
</dbReference>
<evidence type="ECO:0000259" key="12">
    <source>
        <dbReference type="Pfam" id="PF00365"/>
    </source>
</evidence>
<protein>
    <recommendedName>
        <fullName evidence="10">Pyrophosphate--fructose 6-phosphate 1-phosphotransferase subunit beta</fullName>
        <shortName evidence="10">PFP</shortName>
        <ecNumber evidence="10">2.7.1.90</ecNumber>
    </recommendedName>
    <alternativeName>
        <fullName evidence="10">6-phosphofructokinase, pyrophosphate dependent</fullName>
    </alternativeName>
    <alternativeName>
        <fullName evidence="10">PPi-PFK</fullName>
    </alternativeName>
    <alternativeName>
        <fullName evidence="10">Pyrophosphate-dependent 6-phosphofructose-1-kinase</fullName>
    </alternativeName>
</protein>
<dbReference type="FunFam" id="1.10.10.480:FF:000002">
    <property type="entry name" value="Pyrophosphate--fructose 6-phosphate 1-phosphotransferase subunit beta"/>
    <property type="match status" value="1"/>
</dbReference>
<keyword evidence="13" id="KW-1185">Reference proteome</keyword>
<dbReference type="Gene3D" id="3.40.50.460">
    <property type="entry name" value="Phosphofructokinase domain"/>
    <property type="match status" value="1"/>
</dbReference>
<dbReference type="Gene3D" id="3.40.50.450">
    <property type="match status" value="1"/>
</dbReference>
<dbReference type="GO" id="GO:0006002">
    <property type="term" value="P:fructose 6-phosphate metabolic process"/>
    <property type="evidence" value="ECO:0007669"/>
    <property type="project" value="InterPro"/>
</dbReference>
<dbReference type="NCBIfam" id="TIGR02477">
    <property type="entry name" value="PFKA_PPi"/>
    <property type="match status" value="1"/>
</dbReference>
<dbReference type="EC" id="2.7.1.90" evidence="10"/>
<dbReference type="SUPFAM" id="SSF53784">
    <property type="entry name" value="Phosphofructokinase"/>
    <property type="match status" value="1"/>
</dbReference>
<comment type="catalytic activity">
    <reaction evidence="9 10">
        <text>beta-D-fructose 6-phosphate + diphosphate = beta-D-fructose 1,6-bisphosphate + phosphate + H(+)</text>
        <dbReference type="Rhea" id="RHEA:13613"/>
        <dbReference type="ChEBI" id="CHEBI:15378"/>
        <dbReference type="ChEBI" id="CHEBI:32966"/>
        <dbReference type="ChEBI" id="CHEBI:33019"/>
        <dbReference type="ChEBI" id="CHEBI:43474"/>
        <dbReference type="ChEBI" id="CHEBI:57634"/>
        <dbReference type="EC" id="2.7.1.90"/>
    </reaction>
</comment>
<evidence type="ECO:0000256" key="4">
    <source>
        <dbReference type="ARBA" id="ARBA00022679"/>
    </source>
</evidence>
<evidence type="ECO:0000256" key="8">
    <source>
        <dbReference type="ARBA" id="ARBA00023152"/>
    </source>
</evidence>